<keyword evidence="2 8" id="KW-0863">Zinc-finger</keyword>
<dbReference type="PANTHER" id="PTHR31992">
    <property type="entry name" value="DOF ZINC FINGER PROTEIN DOF1.4-RELATED"/>
    <property type="match status" value="1"/>
</dbReference>
<sequence>MEEERRNDKDTIKQQPRVKPPETNQMAPPPPQKCPRCDSTNTKFCYYNNYSLTQPRYFCKACRRYWTHGGTLRNVPVGGGCRKSKRHKPSSSAPASSSSNESQPMLTAIPSQTLAALSAVHLPNMRPFPPAMGTTFYRGGSFLSSLAAMQSLSTGINQGAALGVGRGQFNGISLRPQAPPPPHQFSLQNDQYFPLQDSLTNPPRPPWPQSFINSNRGPSAPATTTSATSLSFWTSNGDRNNQAGPSFTPGFDPSSP</sequence>
<dbReference type="GO" id="GO:0008270">
    <property type="term" value="F:zinc ion binding"/>
    <property type="evidence" value="ECO:0007669"/>
    <property type="project" value="UniProtKB-KW"/>
</dbReference>
<evidence type="ECO:0000313" key="12">
    <source>
        <dbReference type="EMBL" id="KAL1560244.1"/>
    </source>
</evidence>
<evidence type="ECO:0000256" key="9">
    <source>
        <dbReference type="RuleBase" id="RU369094"/>
    </source>
</evidence>
<dbReference type="PANTHER" id="PTHR31992:SF108">
    <property type="entry name" value="DOF ZINC FINGER PROTEIN"/>
    <property type="match status" value="1"/>
</dbReference>
<feature type="region of interest" description="Disordered" evidence="10">
    <location>
        <begin position="1"/>
        <end position="35"/>
    </location>
</feature>
<evidence type="ECO:0000259" key="11">
    <source>
        <dbReference type="PROSITE" id="PS50884"/>
    </source>
</evidence>
<feature type="compositionally biased region" description="Low complexity" evidence="10">
    <location>
        <begin position="219"/>
        <end position="235"/>
    </location>
</feature>
<reference evidence="12 13" key="1">
    <citation type="submission" date="2024-06" db="EMBL/GenBank/DDBJ databases">
        <title>A chromosome level genome sequence of Diviner's sage (Salvia divinorum).</title>
        <authorList>
            <person name="Ford S.A."/>
            <person name="Ro D.-K."/>
            <person name="Ness R.W."/>
            <person name="Phillips M.A."/>
        </authorList>
    </citation>
    <scope>NUCLEOTIDE SEQUENCE [LARGE SCALE GENOMIC DNA]</scope>
    <source>
        <strain evidence="12">SAF-2024a</strain>
        <tissue evidence="12">Leaf</tissue>
    </source>
</reference>
<dbReference type="Pfam" id="PF02701">
    <property type="entry name" value="Zn_ribbon_Dof"/>
    <property type="match status" value="1"/>
</dbReference>
<keyword evidence="3 9" id="KW-0862">Zinc</keyword>
<evidence type="ECO:0000256" key="2">
    <source>
        <dbReference type="ARBA" id="ARBA00022771"/>
    </source>
</evidence>
<feature type="domain" description="Dof-type" evidence="11">
    <location>
        <begin position="32"/>
        <end position="86"/>
    </location>
</feature>
<feature type="region of interest" description="Disordered" evidence="10">
    <location>
        <begin position="194"/>
        <end position="256"/>
    </location>
</feature>
<keyword evidence="1 9" id="KW-0479">Metal-binding</keyword>
<dbReference type="GO" id="GO:0003700">
    <property type="term" value="F:DNA-binding transcription factor activity"/>
    <property type="evidence" value="ECO:0007669"/>
    <property type="project" value="UniProtKB-UniRule"/>
</dbReference>
<keyword evidence="4 9" id="KW-0805">Transcription regulation</keyword>
<dbReference type="PROSITE" id="PS50884">
    <property type="entry name" value="ZF_DOF_2"/>
    <property type="match status" value="1"/>
</dbReference>
<feature type="compositionally biased region" description="Low complexity" evidence="10">
    <location>
        <begin position="90"/>
        <end position="99"/>
    </location>
</feature>
<dbReference type="AlphaFoldDB" id="A0ABD1HY74"/>
<evidence type="ECO:0000313" key="13">
    <source>
        <dbReference type="Proteomes" id="UP001567538"/>
    </source>
</evidence>
<accession>A0ABD1HY74</accession>
<evidence type="ECO:0000256" key="1">
    <source>
        <dbReference type="ARBA" id="ARBA00022723"/>
    </source>
</evidence>
<proteinExistence type="predicted"/>
<organism evidence="12 13">
    <name type="scientific">Salvia divinorum</name>
    <name type="common">Maria pastora</name>
    <name type="synonym">Diviner's sage</name>
    <dbReference type="NCBI Taxonomy" id="28513"/>
    <lineage>
        <taxon>Eukaryota</taxon>
        <taxon>Viridiplantae</taxon>
        <taxon>Streptophyta</taxon>
        <taxon>Embryophyta</taxon>
        <taxon>Tracheophyta</taxon>
        <taxon>Spermatophyta</taxon>
        <taxon>Magnoliopsida</taxon>
        <taxon>eudicotyledons</taxon>
        <taxon>Gunneridae</taxon>
        <taxon>Pentapetalae</taxon>
        <taxon>asterids</taxon>
        <taxon>lamiids</taxon>
        <taxon>Lamiales</taxon>
        <taxon>Lamiaceae</taxon>
        <taxon>Nepetoideae</taxon>
        <taxon>Mentheae</taxon>
        <taxon>Salviinae</taxon>
        <taxon>Salvia</taxon>
        <taxon>Salvia subgen. Calosphace</taxon>
    </lineage>
</organism>
<evidence type="ECO:0000256" key="5">
    <source>
        <dbReference type="ARBA" id="ARBA00023125"/>
    </source>
</evidence>
<feature type="region of interest" description="Disordered" evidence="10">
    <location>
        <begin position="76"/>
        <end position="104"/>
    </location>
</feature>
<keyword evidence="7 8" id="KW-0539">Nucleus</keyword>
<evidence type="ECO:0000256" key="8">
    <source>
        <dbReference type="PROSITE-ProRule" id="PRU00071"/>
    </source>
</evidence>
<dbReference type="EMBL" id="JBEAFC010000004">
    <property type="protein sequence ID" value="KAL1560244.1"/>
    <property type="molecule type" value="Genomic_DNA"/>
</dbReference>
<keyword evidence="13" id="KW-1185">Reference proteome</keyword>
<protein>
    <recommendedName>
        <fullName evidence="9">Dof zinc finger protein</fullName>
    </recommendedName>
</protein>
<dbReference type="InterPro" id="IPR003851">
    <property type="entry name" value="Znf_Dof"/>
</dbReference>
<name>A0ABD1HY74_SALDI</name>
<feature type="compositionally biased region" description="Basic and acidic residues" evidence="10">
    <location>
        <begin position="1"/>
        <end position="12"/>
    </location>
</feature>
<evidence type="ECO:0000256" key="7">
    <source>
        <dbReference type="ARBA" id="ARBA00023242"/>
    </source>
</evidence>
<feature type="compositionally biased region" description="Polar residues" evidence="10">
    <location>
        <begin position="236"/>
        <end position="245"/>
    </location>
</feature>
<comment type="caution">
    <text evidence="12">The sequence shown here is derived from an EMBL/GenBank/DDBJ whole genome shotgun (WGS) entry which is preliminary data.</text>
</comment>
<comment type="subcellular location">
    <subcellularLocation>
        <location evidence="8 9">Nucleus</location>
    </subcellularLocation>
</comment>
<gene>
    <name evidence="12" type="ORF">AAHA92_10483</name>
</gene>
<dbReference type="InterPro" id="IPR045174">
    <property type="entry name" value="Dof"/>
</dbReference>
<dbReference type="GO" id="GO:0005634">
    <property type="term" value="C:nucleus"/>
    <property type="evidence" value="ECO:0007669"/>
    <property type="project" value="UniProtKB-SubCell"/>
</dbReference>
<dbReference type="GO" id="GO:0003677">
    <property type="term" value="F:DNA binding"/>
    <property type="evidence" value="ECO:0007669"/>
    <property type="project" value="UniProtKB-UniRule"/>
</dbReference>
<dbReference type="PROSITE" id="PS01361">
    <property type="entry name" value="ZF_DOF_1"/>
    <property type="match status" value="1"/>
</dbReference>
<evidence type="ECO:0000256" key="10">
    <source>
        <dbReference type="SAM" id="MobiDB-lite"/>
    </source>
</evidence>
<evidence type="ECO:0000256" key="6">
    <source>
        <dbReference type="ARBA" id="ARBA00023163"/>
    </source>
</evidence>
<keyword evidence="5 8" id="KW-0238">DNA-binding</keyword>
<comment type="function">
    <text evidence="9">Transcription factor that binds specifically to a 5'-AA[AG]G-3' consensus core sequence.</text>
</comment>
<dbReference type="Proteomes" id="UP001567538">
    <property type="component" value="Unassembled WGS sequence"/>
</dbReference>
<evidence type="ECO:0000256" key="4">
    <source>
        <dbReference type="ARBA" id="ARBA00023015"/>
    </source>
</evidence>
<keyword evidence="6 9" id="KW-0804">Transcription</keyword>
<evidence type="ECO:0000256" key="3">
    <source>
        <dbReference type="ARBA" id="ARBA00022833"/>
    </source>
</evidence>